<evidence type="ECO:0000313" key="1">
    <source>
        <dbReference type="EnsemblMetazoa" id="PPA46120.1"/>
    </source>
</evidence>
<dbReference type="Proteomes" id="UP000005239">
    <property type="component" value="Unassembled WGS sequence"/>
</dbReference>
<dbReference type="AlphaFoldDB" id="A0A2A6BW89"/>
<reference evidence="1" key="2">
    <citation type="submission" date="2022-06" db="UniProtKB">
        <authorList>
            <consortium name="EnsemblMetazoa"/>
        </authorList>
    </citation>
    <scope>IDENTIFICATION</scope>
    <source>
        <strain evidence="1">PS312</strain>
    </source>
</reference>
<name>A0A2A6BW89_PRIPA</name>
<proteinExistence type="predicted"/>
<evidence type="ECO:0000313" key="2">
    <source>
        <dbReference type="Proteomes" id="UP000005239"/>
    </source>
</evidence>
<accession>A0A8R1V1T9</accession>
<protein>
    <submittedName>
        <fullName evidence="1">Uncharacterized protein</fullName>
    </submittedName>
</protein>
<reference evidence="2" key="1">
    <citation type="journal article" date="2008" name="Nat. Genet.">
        <title>The Pristionchus pacificus genome provides a unique perspective on nematode lifestyle and parasitism.</title>
        <authorList>
            <person name="Dieterich C."/>
            <person name="Clifton S.W."/>
            <person name="Schuster L.N."/>
            <person name="Chinwalla A."/>
            <person name="Delehaunty K."/>
            <person name="Dinkelacker I."/>
            <person name="Fulton L."/>
            <person name="Fulton R."/>
            <person name="Godfrey J."/>
            <person name="Minx P."/>
            <person name="Mitreva M."/>
            <person name="Roeseler W."/>
            <person name="Tian H."/>
            <person name="Witte H."/>
            <person name="Yang S.P."/>
            <person name="Wilson R.K."/>
            <person name="Sommer R.J."/>
        </authorList>
    </citation>
    <scope>NUCLEOTIDE SEQUENCE [LARGE SCALE GENOMIC DNA]</scope>
    <source>
        <strain evidence="2">PS312</strain>
    </source>
</reference>
<keyword evidence="2" id="KW-1185">Reference proteome</keyword>
<organism evidence="1 2">
    <name type="scientific">Pristionchus pacificus</name>
    <name type="common">Parasitic nematode worm</name>
    <dbReference type="NCBI Taxonomy" id="54126"/>
    <lineage>
        <taxon>Eukaryota</taxon>
        <taxon>Metazoa</taxon>
        <taxon>Ecdysozoa</taxon>
        <taxon>Nematoda</taxon>
        <taxon>Chromadorea</taxon>
        <taxon>Rhabditida</taxon>
        <taxon>Rhabditina</taxon>
        <taxon>Diplogasteromorpha</taxon>
        <taxon>Diplogasteroidea</taxon>
        <taxon>Neodiplogasteridae</taxon>
        <taxon>Pristionchus</taxon>
    </lineage>
</organism>
<accession>A0A2A6BW89</accession>
<sequence>MSKSSSHPLSYEPSKLLSSSSSWCCFPFAFVIFTSRIEPSASIIRSLDCRLIRGSDRPISRLCSRIGPPKPPAAPKPSGSTPAAVVCGWWCSGGAATEASAFRQGGQQAGFEPGASRTPLNQNNRLLTFILQHADLGGVEGCGEGRDQNSVLISAPFNVNLLTSY</sequence>
<gene>
    <name evidence="1" type="primary">WBGene00284489</name>
</gene>
<dbReference type="EnsemblMetazoa" id="PPA46120.1">
    <property type="protein sequence ID" value="PPA46120.1"/>
    <property type="gene ID" value="WBGene00284489"/>
</dbReference>